<comment type="caution">
    <text evidence="1">The sequence shown here is derived from an EMBL/GenBank/DDBJ whole genome shotgun (WGS) entry which is preliminary data.</text>
</comment>
<proteinExistence type="predicted"/>
<protein>
    <submittedName>
        <fullName evidence="1">Uncharacterized protein</fullName>
    </submittedName>
</protein>
<organism evidence="1 2">
    <name type="scientific">Desmophyllum pertusum</name>
    <dbReference type="NCBI Taxonomy" id="174260"/>
    <lineage>
        <taxon>Eukaryota</taxon>
        <taxon>Metazoa</taxon>
        <taxon>Cnidaria</taxon>
        <taxon>Anthozoa</taxon>
        <taxon>Hexacorallia</taxon>
        <taxon>Scleractinia</taxon>
        <taxon>Caryophylliina</taxon>
        <taxon>Caryophylliidae</taxon>
        <taxon>Desmophyllum</taxon>
    </lineage>
</organism>
<sequence length="123" mass="14079">MADGGTDKFAWKISAKIFHNRQSSVVSSDVHFCHFTEKNVFKSVLRNMACFVFFFVLMKLSVKIVIIELDGHVDLLQPAFLSESHRDTHALLSRLVHVLPVTLLYMRVNCRLKSSLEAALRRC</sequence>
<evidence type="ECO:0000313" key="2">
    <source>
        <dbReference type="Proteomes" id="UP001163046"/>
    </source>
</evidence>
<name>A0A9W9Z4X5_9CNID</name>
<keyword evidence="2" id="KW-1185">Reference proteome</keyword>
<accession>A0A9W9Z4X5</accession>
<dbReference type="EMBL" id="MU826826">
    <property type="protein sequence ID" value="KAJ7375036.1"/>
    <property type="molecule type" value="Genomic_DNA"/>
</dbReference>
<reference evidence="1" key="1">
    <citation type="submission" date="2023-01" db="EMBL/GenBank/DDBJ databases">
        <title>Genome assembly of the deep-sea coral Lophelia pertusa.</title>
        <authorList>
            <person name="Herrera S."/>
            <person name="Cordes E."/>
        </authorList>
    </citation>
    <scope>NUCLEOTIDE SEQUENCE</scope>
    <source>
        <strain evidence="1">USNM1676648</strain>
        <tissue evidence="1">Polyp</tissue>
    </source>
</reference>
<dbReference type="AlphaFoldDB" id="A0A9W9Z4X5"/>
<dbReference type="Proteomes" id="UP001163046">
    <property type="component" value="Unassembled WGS sequence"/>
</dbReference>
<evidence type="ECO:0000313" key="1">
    <source>
        <dbReference type="EMBL" id="KAJ7375036.1"/>
    </source>
</evidence>
<gene>
    <name evidence="1" type="ORF">OS493_001766</name>
</gene>